<evidence type="ECO:0000256" key="4">
    <source>
        <dbReference type="ARBA" id="ARBA00022692"/>
    </source>
</evidence>
<feature type="transmembrane region" description="Helical" evidence="9">
    <location>
        <begin position="214"/>
        <end position="232"/>
    </location>
</feature>
<sequence length="442" mass="46974">MRISPAEPETRENPTSGRRRLPCPPWLLAAAVALFALSLVLRISDMLTWPAYRAHMNDLAVYYRAGEDLWTSTDLYSKDYAGLAFLYSPFAALFASAATLLPVATVPWVMTGLSVLAVLAAVWCAWGIAGFAATSGRIALTLAVSAVALHLEPIQSNITFGQVNALLMALVMIDFALSKENRLKGVALGLAASVKLVPGLFVVYLLLTGRIRAGVTALATIAGTIAVGAVLLPTQSLHFWTGGFADSSRLGGYLFWHGNQSVHGLIGQLFKTDQPDLHLTRLAVAAVVGVLGLVVATRLGRRGLELPGVLVTALTALLASPISWHHHWVWVAPFLVLLISQAMLPAGPRRTYAAAAVSLVLLTACWPDPNATKAPPALGMLFWSGPTADPTQAEVLVMHNLYTLAGLVTLLVVAVGTLRRSGSPLPEPREAVAASPRVESLR</sequence>
<evidence type="ECO:0000256" key="5">
    <source>
        <dbReference type="ARBA" id="ARBA00022989"/>
    </source>
</evidence>
<accession>A0ABV6A1Q6</accession>
<protein>
    <submittedName>
        <fullName evidence="10">Glycosyltransferase 87 family protein</fullName>
    </submittedName>
</protein>
<name>A0ABV6A1Q6_9PSEU</name>
<keyword evidence="3" id="KW-0808">Transferase</keyword>
<keyword evidence="2" id="KW-1003">Cell membrane</keyword>
<dbReference type="EMBL" id="JBHLZU010000019">
    <property type="protein sequence ID" value="MFB9907072.1"/>
    <property type="molecule type" value="Genomic_DNA"/>
</dbReference>
<evidence type="ECO:0000313" key="10">
    <source>
        <dbReference type="EMBL" id="MFB9907072.1"/>
    </source>
</evidence>
<feature type="transmembrane region" description="Helical" evidence="9">
    <location>
        <begin position="183"/>
        <end position="207"/>
    </location>
</feature>
<feature type="transmembrane region" description="Helical" evidence="9">
    <location>
        <begin position="108"/>
        <end position="128"/>
    </location>
</feature>
<keyword evidence="5 9" id="KW-1133">Transmembrane helix</keyword>
<organism evidence="10 11">
    <name type="scientific">Allokutzneria oryzae</name>
    <dbReference type="NCBI Taxonomy" id="1378989"/>
    <lineage>
        <taxon>Bacteria</taxon>
        <taxon>Bacillati</taxon>
        <taxon>Actinomycetota</taxon>
        <taxon>Actinomycetes</taxon>
        <taxon>Pseudonocardiales</taxon>
        <taxon>Pseudonocardiaceae</taxon>
        <taxon>Allokutzneria</taxon>
    </lineage>
</organism>
<feature type="transmembrane region" description="Helical" evidence="9">
    <location>
        <begin position="304"/>
        <end position="322"/>
    </location>
</feature>
<gene>
    <name evidence="10" type="ORF">ACFFQA_24320</name>
</gene>
<evidence type="ECO:0000256" key="9">
    <source>
        <dbReference type="SAM" id="Phobius"/>
    </source>
</evidence>
<evidence type="ECO:0000313" key="11">
    <source>
        <dbReference type="Proteomes" id="UP001589693"/>
    </source>
</evidence>
<evidence type="ECO:0000256" key="1">
    <source>
        <dbReference type="ARBA" id="ARBA00004651"/>
    </source>
</evidence>
<comment type="similarity">
    <text evidence="7">Belongs to the glycosyltransferase 87 family.</text>
</comment>
<evidence type="ECO:0000256" key="7">
    <source>
        <dbReference type="ARBA" id="ARBA00024033"/>
    </source>
</evidence>
<feature type="transmembrane region" description="Helical" evidence="9">
    <location>
        <begin position="401"/>
        <end position="419"/>
    </location>
</feature>
<keyword evidence="6 9" id="KW-0472">Membrane</keyword>
<keyword evidence="11" id="KW-1185">Reference proteome</keyword>
<feature type="transmembrane region" description="Helical" evidence="9">
    <location>
        <begin position="21"/>
        <end position="43"/>
    </location>
</feature>
<keyword evidence="4 9" id="KW-0812">Transmembrane</keyword>
<comment type="subcellular location">
    <subcellularLocation>
        <location evidence="1">Cell membrane</location>
        <topology evidence="1">Multi-pass membrane protein</topology>
    </subcellularLocation>
</comment>
<dbReference type="Pfam" id="PF09594">
    <property type="entry name" value="GT87"/>
    <property type="match status" value="1"/>
</dbReference>
<dbReference type="Proteomes" id="UP001589693">
    <property type="component" value="Unassembled WGS sequence"/>
</dbReference>
<reference evidence="10 11" key="1">
    <citation type="submission" date="2024-09" db="EMBL/GenBank/DDBJ databases">
        <authorList>
            <person name="Sun Q."/>
            <person name="Mori K."/>
        </authorList>
    </citation>
    <scope>NUCLEOTIDE SEQUENCE [LARGE SCALE GENOMIC DNA]</scope>
    <source>
        <strain evidence="10 11">TBRC 7907</strain>
    </source>
</reference>
<comment type="caution">
    <text evidence="10">The sequence shown here is derived from an EMBL/GenBank/DDBJ whole genome shotgun (WGS) entry which is preliminary data.</text>
</comment>
<feature type="transmembrane region" description="Helical" evidence="9">
    <location>
        <begin position="279"/>
        <end position="297"/>
    </location>
</feature>
<feature type="transmembrane region" description="Helical" evidence="9">
    <location>
        <begin position="80"/>
        <end position="101"/>
    </location>
</feature>
<proteinExistence type="inferred from homology"/>
<dbReference type="RefSeq" id="WP_377856540.1">
    <property type="nucleotide sequence ID" value="NZ_JBHLZU010000019.1"/>
</dbReference>
<feature type="region of interest" description="Disordered" evidence="8">
    <location>
        <begin position="421"/>
        <end position="442"/>
    </location>
</feature>
<evidence type="ECO:0000256" key="6">
    <source>
        <dbReference type="ARBA" id="ARBA00023136"/>
    </source>
</evidence>
<evidence type="ECO:0000256" key="3">
    <source>
        <dbReference type="ARBA" id="ARBA00022679"/>
    </source>
</evidence>
<evidence type="ECO:0000256" key="8">
    <source>
        <dbReference type="SAM" id="MobiDB-lite"/>
    </source>
</evidence>
<feature type="transmembrane region" description="Helical" evidence="9">
    <location>
        <begin position="328"/>
        <end position="344"/>
    </location>
</feature>
<dbReference type="InterPro" id="IPR018584">
    <property type="entry name" value="GT87"/>
</dbReference>
<evidence type="ECO:0000256" key="2">
    <source>
        <dbReference type="ARBA" id="ARBA00022475"/>
    </source>
</evidence>